<feature type="domain" description="HTH tetR-type" evidence="6">
    <location>
        <begin position="1"/>
        <end position="54"/>
    </location>
</feature>
<sequence length="142" mass="16419">MEATYRAVCASGYADMTMQDIAEEAGKSKSLLHYHYDTKEGLLVAFLDHMLGRFEAEVEGMDGESPTERLDALLRRMSPDEGDEDRRRFHRALLELRTQAPCREAYREQLRRNKDAIQERFAAVIRDGVERGEFHEVDPERA</sequence>
<dbReference type="InterPro" id="IPR036271">
    <property type="entry name" value="Tet_transcr_reg_TetR-rel_C_sf"/>
</dbReference>
<dbReference type="AlphaFoldDB" id="A0ABD5S2H9"/>
<comment type="caution">
    <text evidence="7">The sequence shown here is derived from an EMBL/GenBank/DDBJ whole genome shotgun (WGS) entry which is preliminary data.</text>
</comment>
<evidence type="ECO:0000256" key="3">
    <source>
        <dbReference type="ARBA" id="ARBA00023125"/>
    </source>
</evidence>
<dbReference type="InterPro" id="IPR009057">
    <property type="entry name" value="Homeodomain-like_sf"/>
</dbReference>
<evidence type="ECO:0000313" key="7">
    <source>
        <dbReference type="EMBL" id="MFC6725764.1"/>
    </source>
</evidence>
<keyword evidence="3 5" id="KW-0238">DNA-binding</keyword>
<dbReference type="SUPFAM" id="SSF46689">
    <property type="entry name" value="Homeodomain-like"/>
    <property type="match status" value="1"/>
</dbReference>
<name>A0ABD5S2H9_9EURY</name>
<evidence type="ECO:0000259" key="6">
    <source>
        <dbReference type="PROSITE" id="PS50977"/>
    </source>
</evidence>
<evidence type="ECO:0000256" key="2">
    <source>
        <dbReference type="ARBA" id="ARBA00023015"/>
    </source>
</evidence>
<evidence type="ECO:0000256" key="5">
    <source>
        <dbReference type="PROSITE-ProRule" id="PRU00335"/>
    </source>
</evidence>
<dbReference type="GO" id="GO:0003677">
    <property type="term" value="F:DNA binding"/>
    <property type="evidence" value="ECO:0007669"/>
    <property type="project" value="UniProtKB-UniRule"/>
</dbReference>
<accession>A0ABD5S2H9</accession>
<dbReference type="Gene3D" id="1.10.357.10">
    <property type="entry name" value="Tetracycline Repressor, domain 2"/>
    <property type="match status" value="1"/>
</dbReference>
<feature type="DNA-binding region" description="H-T-H motif" evidence="5">
    <location>
        <begin position="17"/>
        <end position="36"/>
    </location>
</feature>
<keyword evidence="1" id="KW-0678">Repressor</keyword>
<dbReference type="InterPro" id="IPR039538">
    <property type="entry name" value="BetI_C"/>
</dbReference>
<dbReference type="Proteomes" id="UP001596328">
    <property type="component" value="Unassembled WGS sequence"/>
</dbReference>
<evidence type="ECO:0000256" key="1">
    <source>
        <dbReference type="ARBA" id="ARBA00022491"/>
    </source>
</evidence>
<keyword evidence="4" id="KW-0804">Transcription</keyword>
<dbReference type="PANTHER" id="PTHR30055">
    <property type="entry name" value="HTH-TYPE TRANSCRIPTIONAL REGULATOR RUTR"/>
    <property type="match status" value="1"/>
</dbReference>
<keyword evidence="2" id="KW-0805">Transcription regulation</keyword>
<dbReference type="InterPro" id="IPR050109">
    <property type="entry name" value="HTH-type_TetR-like_transc_reg"/>
</dbReference>
<feature type="non-terminal residue" evidence="7">
    <location>
        <position position="142"/>
    </location>
</feature>
<gene>
    <name evidence="7" type="ORF">ACFQE1_15595</name>
</gene>
<evidence type="ECO:0000313" key="8">
    <source>
        <dbReference type="Proteomes" id="UP001596328"/>
    </source>
</evidence>
<dbReference type="EMBL" id="JBHSWU010000693">
    <property type="protein sequence ID" value="MFC6725764.1"/>
    <property type="molecule type" value="Genomic_DNA"/>
</dbReference>
<dbReference type="Pfam" id="PF13977">
    <property type="entry name" value="TetR_C_6"/>
    <property type="match status" value="1"/>
</dbReference>
<dbReference type="SUPFAM" id="SSF48498">
    <property type="entry name" value="Tetracyclin repressor-like, C-terminal domain"/>
    <property type="match status" value="1"/>
</dbReference>
<organism evidence="7 8">
    <name type="scientific">Halobium palmae</name>
    <dbReference type="NCBI Taxonomy" id="1776492"/>
    <lineage>
        <taxon>Archaea</taxon>
        <taxon>Methanobacteriati</taxon>
        <taxon>Methanobacteriota</taxon>
        <taxon>Stenosarchaea group</taxon>
        <taxon>Halobacteria</taxon>
        <taxon>Halobacteriales</taxon>
        <taxon>Haloferacaceae</taxon>
        <taxon>Halobium</taxon>
    </lineage>
</organism>
<proteinExistence type="predicted"/>
<dbReference type="PANTHER" id="PTHR30055:SF234">
    <property type="entry name" value="HTH-TYPE TRANSCRIPTIONAL REGULATOR BETI"/>
    <property type="match status" value="1"/>
</dbReference>
<dbReference type="PROSITE" id="PS50977">
    <property type="entry name" value="HTH_TETR_2"/>
    <property type="match status" value="1"/>
</dbReference>
<protein>
    <submittedName>
        <fullName evidence="7">TetR/AcrR family transcriptional regulator</fullName>
    </submittedName>
</protein>
<dbReference type="Pfam" id="PF00440">
    <property type="entry name" value="TetR_N"/>
    <property type="match status" value="1"/>
</dbReference>
<reference evidence="7 8" key="1">
    <citation type="journal article" date="2019" name="Int. J. Syst. Evol. Microbiol.">
        <title>The Global Catalogue of Microorganisms (GCM) 10K type strain sequencing project: providing services to taxonomists for standard genome sequencing and annotation.</title>
        <authorList>
            <consortium name="The Broad Institute Genomics Platform"/>
            <consortium name="The Broad Institute Genome Sequencing Center for Infectious Disease"/>
            <person name="Wu L."/>
            <person name="Ma J."/>
        </authorList>
    </citation>
    <scope>NUCLEOTIDE SEQUENCE [LARGE SCALE GENOMIC DNA]</scope>
    <source>
        <strain evidence="7 8">NBRC 111368</strain>
    </source>
</reference>
<dbReference type="InterPro" id="IPR001647">
    <property type="entry name" value="HTH_TetR"/>
</dbReference>
<keyword evidence="8" id="KW-1185">Reference proteome</keyword>
<evidence type="ECO:0000256" key="4">
    <source>
        <dbReference type="ARBA" id="ARBA00023163"/>
    </source>
</evidence>